<feature type="compositionally biased region" description="Polar residues" evidence="2">
    <location>
        <begin position="1"/>
        <end position="18"/>
    </location>
</feature>
<feature type="compositionally biased region" description="Low complexity" evidence="2">
    <location>
        <begin position="280"/>
        <end position="294"/>
    </location>
</feature>
<feature type="region of interest" description="Disordered" evidence="2">
    <location>
        <begin position="132"/>
        <end position="158"/>
    </location>
</feature>
<evidence type="ECO:0000313" key="4">
    <source>
        <dbReference type="Proteomes" id="UP000700596"/>
    </source>
</evidence>
<reference evidence="3" key="1">
    <citation type="journal article" date="2021" name="Nat. Commun.">
        <title>Genetic determinants of endophytism in the Arabidopsis root mycobiome.</title>
        <authorList>
            <person name="Mesny F."/>
            <person name="Miyauchi S."/>
            <person name="Thiergart T."/>
            <person name="Pickel B."/>
            <person name="Atanasova L."/>
            <person name="Karlsson M."/>
            <person name="Huettel B."/>
            <person name="Barry K.W."/>
            <person name="Haridas S."/>
            <person name="Chen C."/>
            <person name="Bauer D."/>
            <person name="Andreopoulos W."/>
            <person name="Pangilinan J."/>
            <person name="LaButti K."/>
            <person name="Riley R."/>
            <person name="Lipzen A."/>
            <person name="Clum A."/>
            <person name="Drula E."/>
            <person name="Henrissat B."/>
            <person name="Kohler A."/>
            <person name="Grigoriev I.V."/>
            <person name="Martin F.M."/>
            <person name="Hacquard S."/>
        </authorList>
    </citation>
    <scope>NUCLEOTIDE SEQUENCE</scope>
    <source>
        <strain evidence="3">MPI-CAGE-CH-0243</strain>
    </source>
</reference>
<gene>
    <name evidence="3" type="ORF">B0J11DRAFT_551833</name>
</gene>
<accession>A0A9P9DIA5</accession>
<protein>
    <submittedName>
        <fullName evidence="3">Uncharacterized protein</fullName>
    </submittedName>
</protein>
<feature type="compositionally biased region" description="Low complexity" evidence="2">
    <location>
        <begin position="577"/>
        <end position="586"/>
    </location>
</feature>
<feature type="region of interest" description="Disordered" evidence="2">
    <location>
        <begin position="1"/>
        <end position="28"/>
    </location>
</feature>
<dbReference type="EMBL" id="JAGMWT010000011">
    <property type="protein sequence ID" value="KAH7119709.1"/>
    <property type="molecule type" value="Genomic_DNA"/>
</dbReference>
<feature type="region of interest" description="Disordered" evidence="2">
    <location>
        <begin position="498"/>
        <end position="521"/>
    </location>
</feature>
<feature type="region of interest" description="Disordered" evidence="2">
    <location>
        <begin position="562"/>
        <end position="596"/>
    </location>
</feature>
<evidence type="ECO:0000256" key="2">
    <source>
        <dbReference type="SAM" id="MobiDB-lite"/>
    </source>
</evidence>
<dbReference type="Proteomes" id="UP000700596">
    <property type="component" value="Unassembled WGS sequence"/>
</dbReference>
<evidence type="ECO:0000313" key="3">
    <source>
        <dbReference type="EMBL" id="KAH7119709.1"/>
    </source>
</evidence>
<keyword evidence="1" id="KW-0175">Coiled coil</keyword>
<feature type="region of interest" description="Disordered" evidence="2">
    <location>
        <begin position="457"/>
        <end position="482"/>
    </location>
</feature>
<sequence>MPESTQEATPRSNSTSEISLLKAPKDKNCPFCGQSFTSSSLGRHLDLYIRPKNPKPPDNVHLVDEIRKIRGGITRRHAKSAKRGSSTPVPKGGNDDRVDDGDASPVIVQSPTEDEDSLLLVSRKIRQPFSDVSWQSAAGTPSGKPPQRALAAKTPEVRRDVSRMMQKADLEQRQKVVDEGDTAAATEMALRELLKSVREANAKASGPSLFDFDPYTLNFPGLCLHILPAPSTLFSPSPFPTNESWSISPPGQVQFDSLNRHVRERLIALQRQRQINQMYPNNPHSNPSSTNNSPLPTPPLFEPDPQRLFGHIADAYQHWSTQTDKHRQEIWQLEILRSYARANDLRREAEISLENARREIEYLKANRWSSGASELSPVIFNIAPDTVKEVGKLGMDFRNWDYDRLIDKWRNIVREGKSTAKGMAAQKPLPATTRSCSMISMPVQSFSVNTTTADLKMPPMPYSSAPPTTIGTEPGSDQIDAEGEDDDVEVDIDADAASDDGSMHHQAHALPLEPTPLHPPQMSAHALAQANAHFAQAQAQAQAQAHAQAQAQAQAQAWAAARHHMNQSRNQHHHPHQQMSPHPQHMGSANNSRRGSHAFMDTHGMNTGAMLPMEGIENHQDQFLPMGMGLPDGFVATNADGV</sequence>
<feature type="coiled-coil region" evidence="1">
    <location>
        <begin position="339"/>
        <end position="366"/>
    </location>
</feature>
<comment type="caution">
    <text evidence="3">The sequence shown here is derived from an EMBL/GenBank/DDBJ whole genome shotgun (WGS) entry which is preliminary data.</text>
</comment>
<name>A0A9P9DIA5_9PLEO</name>
<dbReference type="OrthoDB" id="3905365at2759"/>
<proteinExistence type="predicted"/>
<feature type="region of interest" description="Disordered" evidence="2">
    <location>
        <begin position="71"/>
        <end position="113"/>
    </location>
</feature>
<feature type="compositionally biased region" description="Basic residues" evidence="2">
    <location>
        <begin position="562"/>
        <end position="576"/>
    </location>
</feature>
<feature type="region of interest" description="Disordered" evidence="2">
    <location>
        <begin position="538"/>
        <end position="557"/>
    </location>
</feature>
<evidence type="ECO:0000256" key="1">
    <source>
        <dbReference type="SAM" id="Coils"/>
    </source>
</evidence>
<organism evidence="3 4">
    <name type="scientific">Dendryphion nanum</name>
    <dbReference type="NCBI Taxonomy" id="256645"/>
    <lineage>
        <taxon>Eukaryota</taxon>
        <taxon>Fungi</taxon>
        <taxon>Dikarya</taxon>
        <taxon>Ascomycota</taxon>
        <taxon>Pezizomycotina</taxon>
        <taxon>Dothideomycetes</taxon>
        <taxon>Pleosporomycetidae</taxon>
        <taxon>Pleosporales</taxon>
        <taxon>Torulaceae</taxon>
        <taxon>Dendryphion</taxon>
    </lineage>
</organism>
<feature type="compositionally biased region" description="Basic residues" evidence="2">
    <location>
        <begin position="71"/>
        <end position="82"/>
    </location>
</feature>
<keyword evidence="4" id="KW-1185">Reference proteome</keyword>
<dbReference type="AlphaFoldDB" id="A0A9P9DIA5"/>
<feature type="region of interest" description="Disordered" evidence="2">
    <location>
        <begin position="278"/>
        <end position="302"/>
    </location>
</feature>